<evidence type="ECO:0000256" key="2">
    <source>
        <dbReference type="ARBA" id="ARBA00022670"/>
    </source>
</evidence>
<proteinExistence type="inferred from homology"/>
<dbReference type="CTD" id="36335888"/>
<keyword evidence="6" id="KW-0482">Metalloprotease</keyword>
<dbReference type="Pfam" id="PF05071">
    <property type="entry name" value="NDUFA12"/>
    <property type="match status" value="1"/>
</dbReference>
<comment type="function">
    <text evidence="7">Accessory subunit of the mitochondrial membrane respiratory chain NADH dehydrogenase (Complex I), that is believed not to be involved in catalysis. Complex I functions in the transfer of electrons from NADH to the respiratory chain. The immediate electron acceptor for the enzyme is believed to be ubiquinone.</text>
</comment>
<keyword evidence="4" id="KW-0378">Hydrolase</keyword>
<evidence type="ECO:0000256" key="7">
    <source>
        <dbReference type="RuleBase" id="RU363103"/>
    </source>
</evidence>
<keyword evidence="7" id="KW-0472">Membrane</keyword>
<dbReference type="SUPFAM" id="SSF102712">
    <property type="entry name" value="JAB1/MPN domain"/>
    <property type="match status" value="1"/>
</dbReference>
<keyword evidence="7" id="KW-0813">Transport</keyword>
<dbReference type="SMART" id="SM00232">
    <property type="entry name" value="JAB_MPN"/>
    <property type="match status" value="1"/>
</dbReference>
<dbReference type="AlphaFoldDB" id="W6VD76"/>
<accession>W6VD76</accession>
<dbReference type="Pfam" id="PF14464">
    <property type="entry name" value="Prok-JAB"/>
    <property type="match status" value="1"/>
</dbReference>
<evidence type="ECO:0000313" key="10">
    <source>
        <dbReference type="Proteomes" id="UP000019149"/>
    </source>
</evidence>
<comment type="similarity">
    <text evidence="1 7">Belongs to the complex I NDUFA12 subunit family.</text>
</comment>
<keyword evidence="7" id="KW-0249">Electron transport</keyword>
<sequence>MASLLAKWSRFLTIIKQNGGIRGSIVMLFRTDELKDGTLVGEDYLGNKYYKNDRYFLGRNRWVVYGNRFGWDYEGSQIPPEWHRWLHYMTDETPIQNPPERHSWMLDHQENRTLEESAKYVPYSTTKPKMNEVRLPPSAYQTIVTHALSQEREEIIGLLCGEVCSSYIQIYTAIPFRRITHLKDRVEVADEDMILGSQKSDELGKRLGQNLCVLGWYHSHPHITVHPSDQDIRTQALYEKLNGNFFGLIVSVFDNDDANKQQTISMACFRSNKEPVKLIIEPTSAITRVNDYYTACMETWRSIPRVLLDEISNESDDCARFTKMLQFRETIIFPMTTTCESLDKHGVLSFNISHS</sequence>
<evidence type="ECO:0000256" key="6">
    <source>
        <dbReference type="ARBA" id="ARBA00023049"/>
    </source>
</evidence>
<evidence type="ECO:0000259" key="8">
    <source>
        <dbReference type="PROSITE" id="PS50249"/>
    </source>
</evidence>
<comment type="subunit">
    <text evidence="7">Complex I is composed of 45 different subunits.</text>
</comment>
<dbReference type="GO" id="GO:0005743">
    <property type="term" value="C:mitochondrial inner membrane"/>
    <property type="evidence" value="ECO:0007669"/>
    <property type="project" value="UniProtKB-SubCell"/>
</dbReference>
<dbReference type="OMA" id="QFRETII"/>
<dbReference type="GO" id="GO:0045271">
    <property type="term" value="C:respiratory chain complex I"/>
    <property type="evidence" value="ECO:0007669"/>
    <property type="project" value="InterPro"/>
</dbReference>
<keyword evidence="3" id="KW-0479">Metal-binding</keyword>
<dbReference type="PROSITE" id="PS50249">
    <property type="entry name" value="MPN"/>
    <property type="match status" value="1"/>
</dbReference>
<evidence type="ECO:0000256" key="3">
    <source>
        <dbReference type="ARBA" id="ARBA00022723"/>
    </source>
</evidence>
<evidence type="ECO:0000313" key="9">
    <source>
        <dbReference type="EMBL" id="EUB64904.1"/>
    </source>
</evidence>
<dbReference type="InterPro" id="IPR028090">
    <property type="entry name" value="JAB_dom_prok"/>
</dbReference>
<dbReference type="RefSeq" id="XP_024356100.1">
    <property type="nucleotide sequence ID" value="XM_024489422.1"/>
</dbReference>
<keyword evidence="5" id="KW-0862">Zinc</keyword>
<keyword evidence="7" id="KW-0496">Mitochondrion</keyword>
<dbReference type="OrthoDB" id="446074at2759"/>
<evidence type="ECO:0000256" key="1">
    <source>
        <dbReference type="ARBA" id="ARBA00007355"/>
    </source>
</evidence>
<dbReference type="Proteomes" id="UP000019149">
    <property type="component" value="Unassembled WGS sequence"/>
</dbReference>
<protein>
    <recommendedName>
        <fullName evidence="7">NADH dehydrogenase [ubiquinone] 1 alpha subcomplex subunit 12</fullName>
    </recommendedName>
</protein>
<dbReference type="GO" id="GO:0006979">
    <property type="term" value="P:response to oxidative stress"/>
    <property type="evidence" value="ECO:0007669"/>
    <property type="project" value="TreeGrafter"/>
</dbReference>
<dbReference type="Gene3D" id="3.40.140.10">
    <property type="entry name" value="Cytidine Deaminase, domain 2"/>
    <property type="match status" value="1"/>
</dbReference>
<dbReference type="GO" id="GO:0008237">
    <property type="term" value="F:metallopeptidase activity"/>
    <property type="evidence" value="ECO:0007669"/>
    <property type="project" value="InterPro"/>
</dbReference>
<name>W6VD76_ECHGR</name>
<dbReference type="EMBL" id="APAU02000001">
    <property type="protein sequence ID" value="EUB64904.1"/>
    <property type="molecule type" value="Genomic_DNA"/>
</dbReference>
<dbReference type="InterPro" id="IPR007763">
    <property type="entry name" value="NDUFA12"/>
</dbReference>
<keyword evidence="2" id="KW-0645">Protease</keyword>
<dbReference type="PANTHER" id="PTHR12910:SF2">
    <property type="entry name" value="NADH DEHYDROGENASE [UBIQUINONE] 1 ALPHA SUBCOMPLEX SUBUNIT 12"/>
    <property type="match status" value="1"/>
</dbReference>
<dbReference type="InterPro" id="IPR000555">
    <property type="entry name" value="JAMM/MPN+_dom"/>
</dbReference>
<dbReference type="GeneID" id="36335888"/>
<keyword evidence="7" id="KW-0999">Mitochondrion inner membrane</keyword>
<gene>
    <name evidence="9" type="ORF">EGR_00173</name>
</gene>
<comment type="subcellular location">
    <subcellularLocation>
        <location evidence="7">Mitochondrion inner membrane</location>
        <topology evidence="7">Peripheral membrane protein</topology>
        <orientation evidence="7">Matrix side</orientation>
    </subcellularLocation>
</comment>
<evidence type="ECO:0000256" key="5">
    <source>
        <dbReference type="ARBA" id="ARBA00022833"/>
    </source>
</evidence>
<dbReference type="InterPro" id="IPR037518">
    <property type="entry name" value="MPN"/>
</dbReference>
<feature type="domain" description="MPN" evidence="8">
    <location>
        <begin position="133"/>
        <end position="275"/>
    </location>
</feature>
<dbReference type="PANTHER" id="PTHR12910">
    <property type="entry name" value="NADH-UBIQUINONE OXIDOREDUCTASE SUBUNIT B17.2"/>
    <property type="match status" value="1"/>
</dbReference>
<comment type="caution">
    <text evidence="9">The sequence shown here is derived from an EMBL/GenBank/DDBJ whole genome shotgun (WGS) entry which is preliminary data.</text>
</comment>
<keyword evidence="7" id="KW-0679">Respiratory chain</keyword>
<keyword evidence="10" id="KW-1185">Reference proteome</keyword>
<dbReference type="KEGG" id="egl:EGR_00173"/>
<reference evidence="9 10" key="1">
    <citation type="journal article" date="2013" name="Nat. Genet.">
        <title>The genome of the hydatid tapeworm Echinococcus granulosus.</title>
        <authorList>
            <person name="Zheng H."/>
            <person name="Zhang W."/>
            <person name="Zhang L."/>
            <person name="Zhang Z."/>
            <person name="Li J."/>
            <person name="Lu G."/>
            <person name="Zhu Y."/>
            <person name="Wang Y."/>
            <person name="Huang Y."/>
            <person name="Liu J."/>
            <person name="Kang H."/>
            <person name="Chen J."/>
            <person name="Wang L."/>
            <person name="Chen A."/>
            <person name="Yu S."/>
            <person name="Gao Z."/>
            <person name="Jin L."/>
            <person name="Gu W."/>
            <person name="Wang Z."/>
            <person name="Zhao L."/>
            <person name="Shi B."/>
            <person name="Wen H."/>
            <person name="Lin R."/>
            <person name="Jones M.K."/>
            <person name="Brejova B."/>
            <person name="Vinar T."/>
            <person name="Zhao G."/>
            <person name="McManus D.P."/>
            <person name="Chen Z."/>
            <person name="Zhou Y."/>
            <person name="Wang S."/>
        </authorList>
    </citation>
    <scope>NUCLEOTIDE SEQUENCE [LARGE SCALE GENOMIC DNA]</scope>
</reference>
<organism evidence="9 10">
    <name type="scientific">Echinococcus granulosus</name>
    <name type="common">Hydatid tapeworm</name>
    <dbReference type="NCBI Taxonomy" id="6210"/>
    <lineage>
        <taxon>Eukaryota</taxon>
        <taxon>Metazoa</taxon>
        <taxon>Spiralia</taxon>
        <taxon>Lophotrochozoa</taxon>
        <taxon>Platyhelminthes</taxon>
        <taxon>Cestoda</taxon>
        <taxon>Eucestoda</taxon>
        <taxon>Cyclophyllidea</taxon>
        <taxon>Taeniidae</taxon>
        <taxon>Echinococcus</taxon>
        <taxon>Echinococcus granulosus group</taxon>
    </lineage>
</organism>
<dbReference type="STRING" id="6210.W6VD76"/>
<evidence type="ECO:0000256" key="4">
    <source>
        <dbReference type="ARBA" id="ARBA00022801"/>
    </source>
</evidence>